<evidence type="ECO:0000313" key="2">
    <source>
        <dbReference type="Proteomes" id="UP001055072"/>
    </source>
</evidence>
<comment type="caution">
    <text evidence="1">The sequence shown here is derived from an EMBL/GenBank/DDBJ whole genome shotgun (WGS) entry which is preliminary data.</text>
</comment>
<keyword evidence="2" id="KW-1185">Reference proteome</keyword>
<evidence type="ECO:0000313" key="1">
    <source>
        <dbReference type="EMBL" id="KAI0093192.1"/>
    </source>
</evidence>
<protein>
    <submittedName>
        <fullName evidence="1">Uncharacterized protein</fullName>
    </submittedName>
</protein>
<accession>A0ACB8UFT2</accession>
<dbReference type="Proteomes" id="UP001055072">
    <property type="component" value="Unassembled WGS sequence"/>
</dbReference>
<name>A0ACB8UFT2_9APHY</name>
<dbReference type="EMBL" id="MU274902">
    <property type="protein sequence ID" value="KAI0093192.1"/>
    <property type="molecule type" value="Genomic_DNA"/>
</dbReference>
<sequence length="1320" mass="143283">MHSDLASRRRTADIPAKPEAGLAEWTSRIKELQRQVDADEEAETKRLEEEIAASRLARMRRSTGRGTSTDLSTTDVAQSLREMSTTPGPAADREQSQNDTLKKLTGESRSPGLSSHARDKRPPSKSSASPQPISLAAFMGGRATGPRLNKHAPQQDAYDPTQFDQRTITAPHPIFGRGGIAMPGMAGRNRVADRHEEVPQVKSVPNPSQDRRPTPAQEGSTTLRTLVQNAEERRKSGVPHKSTTTPIVEVSRPPSRSRTTSTPSAASATSTTTTSWKREPLRDHSSSTVARPTTPGNQTSSYSTSRSGRHTPARSTTPAPPSRTQSVSPLPPPRTPQPASYTAAPKSPTTNANHSLAKPIQPAPRKSYGGPEISLTQSPSATYLRTSPAKEPTPSISRLQGRGFVQSMVKASSQVESPSSYSSSSPSASPAEKGRERKSSVLERWQHGSDKPPPIIAPKPVPMRKSHTTDPSSHPASPTSPTFTPPPAKSIKPDYTGKSLKSVASMPSIAHAASVQVNTRNGSAKSDAGGDHGSSPGQKRGLGSSTTMISYIKPLKTGDNPPTNAPPPRPASAAASRSRATSPEVDEMGLRVRSRSRTRSTGGSEVRRQERQVTGGGSEKPLSHPTKDRARKPQKAKTVIKQVHSKSEPEETPNRKAEVTARTVDEPTTSSFDIKNLSAKQAFPLESDIVTAKISRVEEELSVHGPGRHVHFPLDIPASPPRAEKHHSPIRHTRIPSTGNRATVMEVAQALQAHEGQFKNTPQEPEPLSEFASPSAVADSDAGTARADVNSMIASWGFPQSQPYAAEELAPQAPPPLEKRKSSQDKYSAFTLPTLLEEKTPVHSPASTVSRSAGRSALPAVSGVRVVEPVILPKKVEVSSTIDVLTKHKHESPRPPSVAEDKFVRFHYHDGALPKVDVAALFEEANKPFIPDTDIQSISVEVLSIQGTTATAIPKDSHIFYDTEVLAIIHRFKSKSTGLVCTKVWAWKGDKGNLGDREERKLQDLARRYNTALVTVHQYTEPPELVHVLGGRLATRQGLRAHWSAENTAMHVIRSLHDVIYIDELEPVSDTNVQLSHSNSGIVQGIKNLCSGFSYCLSLLETFYVWHGYASIGEERESALQYAESLASSQENVIELVEGESDEDEMFWLILGEGDYAKADYWRYKPSVSFSPRAWRVNANDADSPVLAPSLLAHTPDLHSSVHIFDCIWEIFVVVGSDARGHREDIRLALSAADELSAIAAPSRPFTPPVHVLVLPSQIPIDLRLTFRDLDETFLNKNAIPDHMNLLPSALAFEHLQRTSWSKDALGDADMLPLGLDSIA</sequence>
<gene>
    <name evidence="1" type="ORF">BDY19DRAFT_922571</name>
</gene>
<organism evidence="1 2">
    <name type="scientific">Irpex rosettiformis</name>
    <dbReference type="NCBI Taxonomy" id="378272"/>
    <lineage>
        <taxon>Eukaryota</taxon>
        <taxon>Fungi</taxon>
        <taxon>Dikarya</taxon>
        <taxon>Basidiomycota</taxon>
        <taxon>Agaricomycotina</taxon>
        <taxon>Agaricomycetes</taxon>
        <taxon>Polyporales</taxon>
        <taxon>Irpicaceae</taxon>
        <taxon>Irpex</taxon>
    </lineage>
</organism>
<proteinExistence type="predicted"/>
<reference evidence="1" key="1">
    <citation type="journal article" date="2021" name="Environ. Microbiol.">
        <title>Gene family expansions and transcriptome signatures uncover fungal adaptations to wood decay.</title>
        <authorList>
            <person name="Hage H."/>
            <person name="Miyauchi S."/>
            <person name="Viragh M."/>
            <person name="Drula E."/>
            <person name="Min B."/>
            <person name="Chaduli D."/>
            <person name="Navarro D."/>
            <person name="Favel A."/>
            <person name="Norest M."/>
            <person name="Lesage-Meessen L."/>
            <person name="Balint B."/>
            <person name="Merenyi Z."/>
            <person name="de Eugenio L."/>
            <person name="Morin E."/>
            <person name="Martinez A.T."/>
            <person name="Baldrian P."/>
            <person name="Stursova M."/>
            <person name="Martinez M.J."/>
            <person name="Novotny C."/>
            <person name="Magnuson J.K."/>
            <person name="Spatafora J.W."/>
            <person name="Maurice S."/>
            <person name="Pangilinan J."/>
            <person name="Andreopoulos W."/>
            <person name="LaButti K."/>
            <person name="Hundley H."/>
            <person name="Na H."/>
            <person name="Kuo A."/>
            <person name="Barry K."/>
            <person name="Lipzen A."/>
            <person name="Henrissat B."/>
            <person name="Riley R."/>
            <person name="Ahrendt S."/>
            <person name="Nagy L.G."/>
            <person name="Grigoriev I.V."/>
            <person name="Martin F."/>
            <person name="Rosso M.N."/>
        </authorList>
    </citation>
    <scope>NUCLEOTIDE SEQUENCE</scope>
    <source>
        <strain evidence="1">CBS 384.51</strain>
    </source>
</reference>